<feature type="transmembrane region" description="Helical" evidence="1">
    <location>
        <begin position="7"/>
        <end position="31"/>
    </location>
</feature>
<reference evidence="2" key="1">
    <citation type="submission" date="2021-10" db="EMBL/GenBank/DDBJ databases">
        <title>Anaerobic single-cell dispensing facilitates the cultivation of human gut bacteria.</title>
        <authorList>
            <person name="Afrizal A."/>
        </authorList>
    </citation>
    <scope>NUCLEOTIDE SEQUENCE</scope>
    <source>
        <strain evidence="2">CLA-AA-H272</strain>
    </source>
</reference>
<dbReference type="EMBL" id="JAJEPW010000066">
    <property type="protein sequence ID" value="MCC2130736.1"/>
    <property type="molecule type" value="Genomic_DNA"/>
</dbReference>
<evidence type="ECO:0000256" key="1">
    <source>
        <dbReference type="SAM" id="Phobius"/>
    </source>
</evidence>
<name>A0AAE3AIL8_9FIRM</name>
<proteinExistence type="predicted"/>
<protein>
    <submittedName>
        <fullName evidence="2">Uncharacterized protein</fullName>
    </submittedName>
</protein>
<comment type="caution">
    <text evidence="2">The sequence shown here is derived from an EMBL/GenBank/DDBJ whole genome shotgun (WGS) entry which is preliminary data.</text>
</comment>
<organism evidence="2 3">
    <name type="scientific">Brotocaccenecus cirricatena</name>
    <dbReference type="NCBI Taxonomy" id="3064195"/>
    <lineage>
        <taxon>Bacteria</taxon>
        <taxon>Bacillati</taxon>
        <taxon>Bacillota</taxon>
        <taxon>Clostridia</taxon>
        <taxon>Eubacteriales</taxon>
        <taxon>Oscillospiraceae</taxon>
        <taxon>Brotocaccenecus</taxon>
    </lineage>
</organism>
<dbReference type="Proteomes" id="UP001199319">
    <property type="component" value="Unassembled WGS sequence"/>
</dbReference>
<sequence>MKLITKLILLGAAVVLLLFLGSTLGFLGFGLMSTDLMYGPVLYCTLVLAVLILCCTGIIVSHLKKGDSSHSEESDDE</sequence>
<evidence type="ECO:0000313" key="2">
    <source>
        <dbReference type="EMBL" id="MCC2130736.1"/>
    </source>
</evidence>
<keyword evidence="1" id="KW-0812">Transmembrane</keyword>
<keyword evidence="3" id="KW-1185">Reference proteome</keyword>
<feature type="transmembrane region" description="Helical" evidence="1">
    <location>
        <begin position="37"/>
        <end position="60"/>
    </location>
</feature>
<keyword evidence="1" id="KW-1133">Transmembrane helix</keyword>
<dbReference type="RefSeq" id="WP_302929885.1">
    <property type="nucleotide sequence ID" value="NZ_JAJEPW010000066.1"/>
</dbReference>
<gene>
    <name evidence="2" type="ORF">LKD37_14685</name>
</gene>
<evidence type="ECO:0000313" key="3">
    <source>
        <dbReference type="Proteomes" id="UP001199319"/>
    </source>
</evidence>
<dbReference type="AlphaFoldDB" id="A0AAE3AIL8"/>
<accession>A0AAE3AIL8</accession>
<keyword evidence="1" id="KW-0472">Membrane</keyword>